<keyword evidence="1" id="KW-0812">Transmembrane</keyword>
<organism evidence="2 3">
    <name type="scientific">Luedemannella flava</name>
    <dbReference type="NCBI Taxonomy" id="349316"/>
    <lineage>
        <taxon>Bacteria</taxon>
        <taxon>Bacillati</taxon>
        <taxon>Actinomycetota</taxon>
        <taxon>Actinomycetes</taxon>
        <taxon>Micromonosporales</taxon>
        <taxon>Micromonosporaceae</taxon>
        <taxon>Luedemannella</taxon>
    </lineage>
</organism>
<keyword evidence="3" id="KW-1185">Reference proteome</keyword>
<name>A0ABP4Y2W7_9ACTN</name>
<keyword evidence="1" id="KW-1133">Transmembrane helix</keyword>
<dbReference type="Proteomes" id="UP001500218">
    <property type="component" value="Unassembled WGS sequence"/>
</dbReference>
<accession>A0ABP4Y2W7</accession>
<evidence type="ECO:0000313" key="2">
    <source>
        <dbReference type="EMBL" id="GAA1796485.1"/>
    </source>
</evidence>
<protein>
    <submittedName>
        <fullName evidence="2">Uncharacterized protein</fullName>
    </submittedName>
</protein>
<proteinExistence type="predicted"/>
<feature type="transmembrane region" description="Helical" evidence="1">
    <location>
        <begin position="38"/>
        <end position="60"/>
    </location>
</feature>
<dbReference type="EMBL" id="BAAALT010000042">
    <property type="protein sequence ID" value="GAA1796485.1"/>
    <property type="molecule type" value="Genomic_DNA"/>
</dbReference>
<evidence type="ECO:0000313" key="3">
    <source>
        <dbReference type="Proteomes" id="UP001500218"/>
    </source>
</evidence>
<comment type="caution">
    <text evidence="2">The sequence shown here is derived from an EMBL/GenBank/DDBJ whole genome shotgun (WGS) entry which is preliminary data.</text>
</comment>
<sequence length="290" mass="30431">MPDIRDALRDMSVDLTSVRLASPSTVRARGDQRRRRQYSAVATVAVTAVSGAVAVSVAGVPVGGGSTAGPVASRVATPAPTCDWTVRVRTSNLRPGSAMIVMDWHGRPTEDDLAWIRGVPGVVSVTVVTSEPFGTIERCDGNTDLASVLVDVGDGDIEAVRNGLLALFPDRSEPDTIGQFLNRPCDTGAAIDDFSAIVRVTWNITQSQRTAIDAALRATSQVESAEFNDGPAVAGGPLGCPSSAPATVDLTLGRYFWVRMKTSFGYDDIRAAVAGLPGVVDVLPPGTRVR</sequence>
<dbReference type="RefSeq" id="WP_344128258.1">
    <property type="nucleotide sequence ID" value="NZ_BAAALT010000042.1"/>
</dbReference>
<gene>
    <name evidence="2" type="ORF">GCM10009682_17770</name>
</gene>
<keyword evidence="1" id="KW-0472">Membrane</keyword>
<evidence type="ECO:0000256" key="1">
    <source>
        <dbReference type="SAM" id="Phobius"/>
    </source>
</evidence>
<reference evidence="3" key="1">
    <citation type="journal article" date="2019" name="Int. J. Syst. Evol. Microbiol.">
        <title>The Global Catalogue of Microorganisms (GCM) 10K type strain sequencing project: providing services to taxonomists for standard genome sequencing and annotation.</title>
        <authorList>
            <consortium name="The Broad Institute Genomics Platform"/>
            <consortium name="The Broad Institute Genome Sequencing Center for Infectious Disease"/>
            <person name="Wu L."/>
            <person name="Ma J."/>
        </authorList>
    </citation>
    <scope>NUCLEOTIDE SEQUENCE [LARGE SCALE GENOMIC DNA]</scope>
    <source>
        <strain evidence="3">JCM 13250</strain>
    </source>
</reference>